<evidence type="ECO:0000313" key="6">
    <source>
        <dbReference type="Proteomes" id="UP000541444"/>
    </source>
</evidence>
<feature type="domain" description="Isopenicillin N synthase-like Fe(2+) 2OG dioxygenase" evidence="3">
    <location>
        <begin position="193"/>
        <end position="253"/>
    </location>
</feature>
<dbReference type="SUPFAM" id="SSF51197">
    <property type="entry name" value="Clavaminate synthase-like"/>
    <property type="match status" value="1"/>
</dbReference>
<keyword evidence="6" id="KW-1185">Reference proteome</keyword>
<proteinExistence type="predicted"/>
<sequence>MLPENHLEFLAPPPSPVANTTLNRTPAVVNDNELSQYLYQSLHVPDLTLPDRKFPTKNTLMRNPPVVVDFSSLISSNNNDDSITKVLDSASGVGCFQIVNHGISPELIKAVCIASTGIFQLPLESKELMVSSLHNNHYGFEEFIKGKAEMKETSEGFVWCRDDKNLESVMGAVWSQGYSSFRQKMELLSMEIEHIASKVLQVLMENTPTKSTKENHEVYTKKGWTSFYPHQEAIVVTIGDQIQEWSCGMYKNVNGKPIFNIKEDEDDAISMAFLYSQPTFNGSTIVQQDIEKTISLRQQLKFIFILILVFKLYVLIRDLI</sequence>
<keyword evidence="2" id="KW-0408">Iron</keyword>
<dbReference type="AlphaFoldDB" id="A0A7J7NJB3"/>
<dbReference type="GO" id="GO:0046872">
    <property type="term" value="F:metal ion binding"/>
    <property type="evidence" value="ECO:0007669"/>
    <property type="project" value="UniProtKB-KW"/>
</dbReference>
<evidence type="ECO:0000256" key="2">
    <source>
        <dbReference type="ARBA" id="ARBA00023004"/>
    </source>
</evidence>
<evidence type="ECO:0000256" key="1">
    <source>
        <dbReference type="ARBA" id="ARBA00022723"/>
    </source>
</evidence>
<dbReference type="InterPro" id="IPR044861">
    <property type="entry name" value="IPNS-like_FE2OG_OXY"/>
</dbReference>
<keyword evidence="1" id="KW-0479">Metal-binding</keyword>
<dbReference type="Gene3D" id="2.60.120.330">
    <property type="entry name" value="B-lactam Antibiotic, Isopenicillin N Synthase, Chain"/>
    <property type="match status" value="1"/>
</dbReference>
<organism evidence="5 6">
    <name type="scientific">Kingdonia uniflora</name>
    <dbReference type="NCBI Taxonomy" id="39325"/>
    <lineage>
        <taxon>Eukaryota</taxon>
        <taxon>Viridiplantae</taxon>
        <taxon>Streptophyta</taxon>
        <taxon>Embryophyta</taxon>
        <taxon>Tracheophyta</taxon>
        <taxon>Spermatophyta</taxon>
        <taxon>Magnoliopsida</taxon>
        <taxon>Ranunculales</taxon>
        <taxon>Circaeasteraceae</taxon>
        <taxon>Kingdonia</taxon>
    </lineage>
</organism>
<dbReference type="PANTHER" id="PTHR34945">
    <property type="entry name" value="2-OXOGLUTARATE (2OG) AND FE(II)-DEPENDENT OXYGENASE SUPERFAMILY PROTEIN"/>
    <property type="match status" value="1"/>
</dbReference>
<gene>
    <name evidence="5" type="ORF">GIB67_043170</name>
</gene>
<accession>A0A7J7NJB3</accession>
<dbReference type="EMBL" id="JACGCM010000760">
    <property type="protein sequence ID" value="KAF6167309.1"/>
    <property type="molecule type" value="Genomic_DNA"/>
</dbReference>
<dbReference type="Proteomes" id="UP000541444">
    <property type="component" value="Unassembled WGS sequence"/>
</dbReference>
<evidence type="ECO:0000313" key="5">
    <source>
        <dbReference type="EMBL" id="KAF6167309.1"/>
    </source>
</evidence>
<dbReference type="PANTHER" id="PTHR34945:SF8">
    <property type="entry name" value="DOWNSTREAM TARGET OF AGL15-4"/>
    <property type="match status" value="1"/>
</dbReference>
<dbReference type="Pfam" id="PF14226">
    <property type="entry name" value="DIOX_N"/>
    <property type="match status" value="1"/>
</dbReference>
<evidence type="ECO:0000259" key="3">
    <source>
        <dbReference type="Pfam" id="PF03171"/>
    </source>
</evidence>
<dbReference type="InterPro" id="IPR027443">
    <property type="entry name" value="IPNS-like_sf"/>
</dbReference>
<reference evidence="5 6" key="1">
    <citation type="journal article" date="2020" name="IScience">
        <title>Genome Sequencing of the Endangered Kingdonia uniflora (Circaeasteraceae, Ranunculales) Reveals Potential Mechanisms of Evolutionary Specialization.</title>
        <authorList>
            <person name="Sun Y."/>
            <person name="Deng T."/>
            <person name="Zhang A."/>
            <person name="Moore M.J."/>
            <person name="Landis J.B."/>
            <person name="Lin N."/>
            <person name="Zhang H."/>
            <person name="Zhang X."/>
            <person name="Huang J."/>
            <person name="Zhang X."/>
            <person name="Sun H."/>
            <person name="Wang H."/>
        </authorList>
    </citation>
    <scope>NUCLEOTIDE SEQUENCE [LARGE SCALE GENOMIC DNA]</scope>
    <source>
        <strain evidence="5">TB1705</strain>
        <tissue evidence="5">Leaf</tissue>
    </source>
</reference>
<comment type="caution">
    <text evidence="5">The sequence shown here is derived from an EMBL/GenBank/DDBJ whole genome shotgun (WGS) entry which is preliminary data.</text>
</comment>
<name>A0A7J7NJB3_9MAGN</name>
<dbReference type="OrthoDB" id="1928184at2759"/>
<dbReference type="Pfam" id="PF03171">
    <property type="entry name" value="2OG-FeII_Oxy"/>
    <property type="match status" value="1"/>
</dbReference>
<protein>
    <submittedName>
        <fullName evidence="5">Uncharacterized protein</fullName>
    </submittedName>
</protein>
<feature type="domain" description="Non-haem dioxygenase N-terminal" evidence="4">
    <location>
        <begin position="67"/>
        <end position="157"/>
    </location>
</feature>
<evidence type="ECO:0000259" key="4">
    <source>
        <dbReference type="Pfam" id="PF14226"/>
    </source>
</evidence>
<dbReference type="InterPro" id="IPR026992">
    <property type="entry name" value="DIOX_N"/>
</dbReference>